<dbReference type="SUPFAM" id="SSF100895">
    <property type="entry name" value="Kazal-type serine protease inhibitors"/>
    <property type="match status" value="1"/>
</dbReference>
<protein>
    <recommendedName>
        <fullName evidence="2">Kazal-like domain-containing protein</fullName>
    </recommendedName>
</protein>
<sequence length="1965" mass="210756">MYTGSLALTRAFLATRYGKALLVSSIFIATFLFVTATLPVSAQTVAPAPDAAAVSAGTPQPPSVAPADSGTLAVSAPGILAEVTRDETITHEDLGTAPATVLPDSPFHFFKRFGRGMQEAFTFDPVRDAELKLQHANQQLSECKQLIEQDGIGNVNPSIIRAAIDDFKNKVAEVNDTASALKSAKVGQPEVVDKLLNEIADKQLKQQKVLDVIAKEALQTREDAVVAGAAVSVQLEGVLNTVDEAKDAGMTGLTDMLVTVEDSSQNIGVRITNVMDRQSGSEFKDLKNLELLKAMQTAVPEDVKGAIELARKNTMDKFEARIKELPPVVRAEKLKLYVEQAASDETRLLGLLNDIKASPTVPTDILSKLEEAKEIVARKFEKKLQTVEDPRVKQQILDRFNSIDVADLVALDELKSRMKAGSEELRQMTEAHQKSMDEFKKTFTEAAANGETAQYQRLSRELLNNPTPKTFSIVVVLKQDSGSGISQTAFLDQIGKDMQRQFENQFRREGDKFMDRVATLDPNDLAVFQSFNFDKQFTDRLTKRNADKFKEFMKTVDDPADFEKFQERFFDASPAVINQIRENDSQFQETMQLKVRKMEQVKSEKEREIARSALDYKEREMYHQTARVDRKAEEKFWDEINQLPSDAFDKRKGLWEQKINDAYGRADERFGEQQKIFEERMKNDPWCDATCQQIQLQFLEQDSRHQKERLADDLTREQRRIELDKARSNQATNPFVNLCDTPESCQQYCVTHPEAPMCRGFITGPVVQACNYPSYWDGGKRACVTPENARPTTITMAQSCAVGQYWDFARNTCITDPYYRVSTVQSCSYGMHWNDRSASCELDQIFVGPPPTGPGGPVVYPTRNVYCGSGFRWDEGRRECIQTDFQQCAAGQYYDFYDKRCKGEWHDCGAGSYWDAGRSVCVKNTVTVIGNECPSGFTRDATGACVANWTDTTPVYSPCYGQNEVWNPATKRCEVSRPVEYCTQEYAPVCSTDGGTYSNACYAKQAGVAIKSQGACQKVEPVKSCPVNKYNSGGSFSCDYSACPNGCNFDFNGCPSGCISTPPTCPAGQTWDNATRTCTGGSACKTYCDPSCSWQTGSYCMYDKGCATGCSPACSAGSMYHQDIAKCTTPQEYNTLKGCAAGQYYDEYLRSCRDNYCPTGWKWDEAAYTCVSATDPSCKSMCNPVCGGSGSNSYCLFDGKGCATGCSPSCPQNQWYDNTQKKCVGYYTPTTCSDNGYNSGSGASSCNYTKCPSGCNYDDKGCPASCYSSTSGYCGDKICQSNESSSSCSGDCGSGGGSGSCGGAAGLKCPTNYSCVYPSGPAYPDMMGTCTMNTGGSGICGDGTCNSNESVSTCYKDCATSGSCSPTIANGMTSSYSCDWKACANGCNMDTKGCPTTCMAAGEMCKNMTGWHYEAATNSCVKDGITCKTPTVCSTCQSGSTNSGCNWDQNGCPTGCQTSGTTCNYNKVCDSGESTSNCSSDCTGSCGDRTCSSSETTATCPVDCSSTVCPSTKGNNYTSGNTMCNSVACPSGCNYDTSGCPTDCYDPNYKCPTNSLMSSTSSWTCNWTACVSGCNYDSKGCATGCKTSSGYCGDKSCNNGETSSSCPGDCGGTSTSCAGTIANNYVSGSKTCYNTTCSQGCNYDGSGCPTTCWSSGTSGTCTANIYSGNTTVMGSCDWTYCKSGCMWNSSGCASGCQTGTTTGSCGDRVCSSTETSSNCPADCGTSTTETCGNGFCGSGETDTSCAADCKVTSSCAPNIYNNNSSAPWSCDIMYCKNGCHYPSGSSCADSCNTSVNNCGNNVCDSGETSSSCPIDCGATTACTPNSFNGNTSVTWACSSSVCNSGCEFTSGGCATGCKISTTCPSNGYNSGAGSYSCNYTTCLNGCTYDTSGCPSACMPSVCSDNGFNKPGTAMCDNTKCPNGCNWTNACPSACYTPTPTASGFFRRLGSLLYAMITLPARAFGL</sequence>
<dbReference type="InterPro" id="IPR036058">
    <property type="entry name" value="Kazal_dom_sf"/>
</dbReference>
<evidence type="ECO:0000256" key="1">
    <source>
        <dbReference type="SAM" id="Coils"/>
    </source>
</evidence>
<accession>A0A1F7VED1</accession>
<evidence type="ECO:0000259" key="2">
    <source>
        <dbReference type="PROSITE" id="PS51465"/>
    </source>
</evidence>
<dbReference type="Proteomes" id="UP000176678">
    <property type="component" value="Unassembled WGS sequence"/>
</dbReference>
<dbReference type="InterPro" id="IPR043725">
    <property type="entry name" value="DUF5667"/>
</dbReference>
<organism evidence="3 4">
    <name type="scientific">Candidatus Uhrbacteria bacterium RIFCSPLOWO2_02_FULL_51_9</name>
    <dbReference type="NCBI Taxonomy" id="1802410"/>
    <lineage>
        <taxon>Bacteria</taxon>
        <taxon>Candidatus Uhriibacteriota</taxon>
    </lineage>
</organism>
<evidence type="ECO:0000313" key="4">
    <source>
        <dbReference type="Proteomes" id="UP000176678"/>
    </source>
</evidence>
<feature type="domain" description="Kazal-like" evidence="2">
    <location>
        <begin position="967"/>
        <end position="1018"/>
    </location>
</feature>
<dbReference type="SMART" id="SM00280">
    <property type="entry name" value="KAZAL"/>
    <property type="match status" value="1"/>
</dbReference>
<gene>
    <name evidence="3" type="ORF">A3H75_03385</name>
</gene>
<name>A0A1F7VED1_9BACT</name>
<comment type="caution">
    <text evidence="3">The sequence shown here is derived from an EMBL/GenBank/DDBJ whole genome shotgun (WGS) entry which is preliminary data.</text>
</comment>
<dbReference type="InterPro" id="IPR002350">
    <property type="entry name" value="Kazal_dom"/>
</dbReference>
<dbReference type="PROSITE" id="PS51465">
    <property type="entry name" value="KAZAL_2"/>
    <property type="match status" value="1"/>
</dbReference>
<proteinExistence type="predicted"/>
<dbReference type="EMBL" id="MGES01000051">
    <property type="protein sequence ID" value="OGL88357.1"/>
    <property type="molecule type" value="Genomic_DNA"/>
</dbReference>
<evidence type="ECO:0000313" key="3">
    <source>
        <dbReference type="EMBL" id="OGL88357.1"/>
    </source>
</evidence>
<feature type="coiled-coil region" evidence="1">
    <location>
        <begin position="126"/>
        <end position="184"/>
    </location>
</feature>
<reference evidence="3 4" key="1">
    <citation type="journal article" date="2016" name="Nat. Commun.">
        <title>Thousands of microbial genomes shed light on interconnected biogeochemical processes in an aquifer system.</title>
        <authorList>
            <person name="Anantharaman K."/>
            <person name="Brown C.T."/>
            <person name="Hug L.A."/>
            <person name="Sharon I."/>
            <person name="Castelle C.J."/>
            <person name="Probst A.J."/>
            <person name="Thomas B.C."/>
            <person name="Singh A."/>
            <person name="Wilkins M.J."/>
            <person name="Karaoz U."/>
            <person name="Brodie E.L."/>
            <person name="Williams K.H."/>
            <person name="Hubbard S.S."/>
            <person name="Banfield J.F."/>
        </authorList>
    </citation>
    <scope>NUCLEOTIDE SEQUENCE [LARGE SCALE GENOMIC DNA]</scope>
</reference>
<dbReference type="CDD" id="cd00104">
    <property type="entry name" value="KAZAL_FS"/>
    <property type="match status" value="1"/>
</dbReference>
<dbReference type="Pfam" id="PF18915">
    <property type="entry name" value="DUF5667"/>
    <property type="match status" value="1"/>
</dbReference>
<dbReference type="STRING" id="1802410.A3H75_03385"/>
<keyword evidence="1" id="KW-0175">Coiled coil</keyword>